<reference evidence="2 3" key="1">
    <citation type="submission" date="2016-10" db="EMBL/GenBank/DDBJ databases">
        <authorList>
            <person name="de Groot N.N."/>
        </authorList>
    </citation>
    <scope>NUCLEOTIDE SEQUENCE [LARGE SCALE GENOMIC DNA]</scope>
    <source>
        <strain evidence="2 3">DSM 21633</strain>
    </source>
</reference>
<keyword evidence="1" id="KW-0472">Membrane</keyword>
<feature type="transmembrane region" description="Helical" evidence="1">
    <location>
        <begin position="113"/>
        <end position="139"/>
    </location>
</feature>
<name>A0A1H9KVH8_9BACI</name>
<dbReference type="AlphaFoldDB" id="A0A1H9KVH8"/>
<sequence length="143" mass="15763">MMNKKLDLPLNTLILLALLGLPRVVAHDLRWIEPESLINTLLAIIPPIIWILVVLSKSNRPFMPLLIIGMIYGLILGVTHQLLWTTVFDTPPTLGGNLKDIPPLVNSMVTRTFAFISSITTGVVIGVIVALIGTALNYFKTIR</sequence>
<organism evidence="2 3">
    <name type="scientific">Piscibacillus halophilus</name>
    <dbReference type="NCBI Taxonomy" id="571933"/>
    <lineage>
        <taxon>Bacteria</taxon>
        <taxon>Bacillati</taxon>
        <taxon>Bacillota</taxon>
        <taxon>Bacilli</taxon>
        <taxon>Bacillales</taxon>
        <taxon>Bacillaceae</taxon>
        <taxon>Piscibacillus</taxon>
    </lineage>
</organism>
<evidence type="ECO:0000313" key="3">
    <source>
        <dbReference type="Proteomes" id="UP000199427"/>
    </source>
</evidence>
<keyword evidence="1" id="KW-1133">Transmembrane helix</keyword>
<gene>
    <name evidence="2" type="ORF">SAMN05216362_14117</name>
</gene>
<protein>
    <submittedName>
        <fullName evidence="2">Uncharacterized protein</fullName>
    </submittedName>
</protein>
<dbReference type="EMBL" id="FOES01000041">
    <property type="protein sequence ID" value="SER03166.1"/>
    <property type="molecule type" value="Genomic_DNA"/>
</dbReference>
<keyword evidence="1" id="KW-0812">Transmembrane</keyword>
<evidence type="ECO:0000256" key="1">
    <source>
        <dbReference type="SAM" id="Phobius"/>
    </source>
</evidence>
<evidence type="ECO:0000313" key="2">
    <source>
        <dbReference type="EMBL" id="SER03166.1"/>
    </source>
</evidence>
<dbReference type="Proteomes" id="UP000199427">
    <property type="component" value="Unassembled WGS sequence"/>
</dbReference>
<feature type="transmembrane region" description="Helical" evidence="1">
    <location>
        <begin position="62"/>
        <end position="84"/>
    </location>
</feature>
<accession>A0A1H9KVH8</accession>
<feature type="transmembrane region" description="Helical" evidence="1">
    <location>
        <begin position="36"/>
        <end position="55"/>
    </location>
</feature>
<dbReference type="STRING" id="571933.SAMN05216362_14117"/>
<dbReference type="OrthoDB" id="2658663at2"/>
<keyword evidence="3" id="KW-1185">Reference proteome</keyword>
<proteinExistence type="predicted"/>